<evidence type="ECO:0000313" key="7">
    <source>
        <dbReference type="EMBL" id="NGP19028.1"/>
    </source>
</evidence>
<evidence type="ECO:0000256" key="3">
    <source>
        <dbReference type="ARBA" id="ARBA00023237"/>
    </source>
</evidence>
<keyword evidence="8" id="KW-1185">Reference proteome</keyword>
<feature type="domain" description="OmpA-like" evidence="6">
    <location>
        <begin position="528"/>
        <end position="645"/>
    </location>
</feature>
<comment type="caution">
    <text evidence="7">The sequence shown here is derived from an EMBL/GenBank/DDBJ whole genome shotgun (WGS) entry which is preliminary data.</text>
</comment>
<dbReference type="PANTHER" id="PTHR30329:SF21">
    <property type="entry name" value="LIPOPROTEIN YIAD-RELATED"/>
    <property type="match status" value="1"/>
</dbReference>
<reference evidence="7 8" key="2">
    <citation type="submission" date="2020-03" db="EMBL/GenBank/DDBJ databases">
        <title>Devosia chinhatensis sp. nov., isolated from a hexachlorocyclohexane (HCH) dump site in India.</title>
        <authorList>
            <person name="Kumar M."/>
            <person name="Lal R."/>
        </authorList>
    </citation>
    <scope>NUCLEOTIDE SEQUENCE [LARGE SCALE GENOMIC DNA]</scope>
    <source>
        <strain evidence="7 8">H239</strain>
    </source>
</reference>
<dbReference type="RefSeq" id="WP_164535276.1">
    <property type="nucleotide sequence ID" value="NZ_JAALFG010000004.1"/>
</dbReference>
<dbReference type="PANTHER" id="PTHR30329">
    <property type="entry name" value="STATOR ELEMENT OF FLAGELLAR MOTOR COMPLEX"/>
    <property type="match status" value="1"/>
</dbReference>
<dbReference type="GO" id="GO:0009279">
    <property type="term" value="C:cell outer membrane"/>
    <property type="evidence" value="ECO:0007669"/>
    <property type="project" value="UniProtKB-SubCell"/>
</dbReference>
<evidence type="ECO:0000256" key="4">
    <source>
        <dbReference type="PROSITE-ProRule" id="PRU00473"/>
    </source>
</evidence>
<evidence type="ECO:0000259" key="6">
    <source>
        <dbReference type="PROSITE" id="PS51123"/>
    </source>
</evidence>
<sequence>MTSLGALQMAVAEIPAGLTLDRSSIEPMWVAPYIWTARFDGTRIELSGYAPDEPSIARFRTADLSGTPLATGLSLASGAPENYADLSLSLLEQLALLEEGEASIIDGVGRLSGRPATVEIAQAVTNRLSGNGSIVTLAPPPVADYWVSVSRQASGILVFDGFVPDEATRASLSEIDGADVNFLKLGSGAPASYRSGLDFALSLLTHISEGRVNLSGERLSITGIAKSPTDYGTLQQLVTAELPQGIQVGTMDFVPPRAARYEFTATRQEDGVITLTGMLPNPDVEQQLLTAAGSKASSQVAYASGAPNNFASASRQALDLLALLDEGTVQFDGTGWTVKGIPGSSIDRGAIETEFAVNGLAQAGWSWQLAEPAATPAAVSPYVFSAERLPDGSFLFTGNVPAQSLRDYLAVHVESRVTDTTKLSAGAPEQFAGQVRSAVDALLELEEGKAVFNGQQWTVSGVAENAERRAASLALVTQTLPLGASPAISAPQPEAPKPPVAQAEQPPVPTETPAAPTTTPALLAQCKEEVAALSARNAILFQSGAAIIASSAVPELDALAQAVAICPETSVYVEGHTDSDGDEQKNLALSVARAEAVVGALIERGVAADRLYAVGYGESQPVTANDTADGKRQNRRIVVTVQDKNS</sequence>
<organism evidence="7 8">
    <name type="scientific">Devosia aurantiaca</name>
    <dbReference type="NCBI Taxonomy" id="2714858"/>
    <lineage>
        <taxon>Bacteria</taxon>
        <taxon>Pseudomonadati</taxon>
        <taxon>Pseudomonadota</taxon>
        <taxon>Alphaproteobacteria</taxon>
        <taxon>Hyphomicrobiales</taxon>
        <taxon>Devosiaceae</taxon>
        <taxon>Devosia</taxon>
    </lineage>
</organism>
<reference evidence="7 8" key="1">
    <citation type="submission" date="2020-02" db="EMBL/GenBank/DDBJ databases">
        <authorList>
            <person name="Khan S.A."/>
            <person name="Jeon C.O."/>
            <person name="Chun B.H."/>
        </authorList>
    </citation>
    <scope>NUCLEOTIDE SEQUENCE [LARGE SCALE GENOMIC DNA]</scope>
    <source>
        <strain evidence="7 8">H239</strain>
    </source>
</reference>
<dbReference type="Proteomes" id="UP000474802">
    <property type="component" value="Unassembled WGS sequence"/>
</dbReference>
<dbReference type="Pfam" id="PF00691">
    <property type="entry name" value="OmpA"/>
    <property type="match status" value="1"/>
</dbReference>
<feature type="region of interest" description="Disordered" evidence="5">
    <location>
        <begin position="622"/>
        <end position="646"/>
    </location>
</feature>
<comment type="subcellular location">
    <subcellularLocation>
        <location evidence="1">Cell outer membrane</location>
    </subcellularLocation>
</comment>
<protein>
    <submittedName>
        <fullName evidence="7">OmpA family protein</fullName>
    </submittedName>
</protein>
<dbReference type="SUPFAM" id="SSF103088">
    <property type="entry name" value="OmpA-like"/>
    <property type="match status" value="1"/>
</dbReference>
<dbReference type="InterPro" id="IPR006665">
    <property type="entry name" value="OmpA-like"/>
</dbReference>
<dbReference type="Gene3D" id="3.40.1520.20">
    <property type="match status" value="4"/>
</dbReference>
<keyword evidence="3" id="KW-0998">Cell outer membrane</keyword>
<dbReference type="PROSITE" id="PS51123">
    <property type="entry name" value="OMPA_2"/>
    <property type="match status" value="1"/>
</dbReference>
<keyword evidence="2 4" id="KW-0472">Membrane</keyword>
<dbReference type="InterPro" id="IPR036737">
    <property type="entry name" value="OmpA-like_sf"/>
</dbReference>
<dbReference type="EMBL" id="JAALFG010000004">
    <property type="protein sequence ID" value="NGP19028.1"/>
    <property type="molecule type" value="Genomic_DNA"/>
</dbReference>
<accession>A0A6M1SPA3</accession>
<name>A0A6M1SPA3_9HYPH</name>
<feature type="region of interest" description="Disordered" evidence="5">
    <location>
        <begin position="485"/>
        <end position="517"/>
    </location>
</feature>
<gene>
    <name evidence="7" type="ORF">G5575_16500</name>
</gene>
<feature type="compositionally biased region" description="Low complexity" evidence="5">
    <location>
        <begin position="500"/>
        <end position="517"/>
    </location>
</feature>
<evidence type="ECO:0000256" key="1">
    <source>
        <dbReference type="ARBA" id="ARBA00004442"/>
    </source>
</evidence>
<dbReference type="PRINTS" id="PR01021">
    <property type="entry name" value="OMPADOMAIN"/>
</dbReference>
<dbReference type="CDD" id="cd07185">
    <property type="entry name" value="OmpA_C-like"/>
    <property type="match status" value="1"/>
</dbReference>
<evidence type="ECO:0000256" key="2">
    <source>
        <dbReference type="ARBA" id="ARBA00023136"/>
    </source>
</evidence>
<dbReference type="AlphaFoldDB" id="A0A6M1SPA3"/>
<evidence type="ECO:0000313" key="8">
    <source>
        <dbReference type="Proteomes" id="UP000474802"/>
    </source>
</evidence>
<dbReference type="Gene3D" id="3.30.1330.60">
    <property type="entry name" value="OmpA-like domain"/>
    <property type="match status" value="1"/>
</dbReference>
<dbReference type="InterPro" id="IPR006664">
    <property type="entry name" value="OMP_bac"/>
</dbReference>
<proteinExistence type="predicted"/>
<evidence type="ECO:0000256" key="5">
    <source>
        <dbReference type="SAM" id="MobiDB-lite"/>
    </source>
</evidence>
<dbReference type="InterPro" id="IPR050330">
    <property type="entry name" value="Bact_OuterMem_StrucFunc"/>
</dbReference>